<evidence type="ECO:0000313" key="4">
    <source>
        <dbReference type="Proteomes" id="UP001296943"/>
    </source>
</evidence>
<organism evidence="3 4">
    <name type="scientific">Aquibacillus albus</name>
    <dbReference type="NCBI Taxonomy" id="1168171"/>
    <lineage>
        <taxon>Bacteria</taxon>
        <taxon>Bacillati</taxon>
        <taxon>Bacillota</taxon>
        <taxon>Bacilli</taxon>
        <taxon>Bacillales</taxon>
        <taxon>Bacillaceae</taxon>
        <taxon>Aquibacillus</taxon>
    </lineage>
</organism>
<dbReference type="PANTHER" id="PTHR37507">
    <property type="entry name" value="SPORULATION PROTEIN YDCC"/>
    <property type="match status" value="1"/>
</dbReference>
<dbReference type="Proteomes" id="UP001296943">
    <property type="component" value="Unassembled WGS sequence"/>
</dbReference>
<evidence type="ECO:0000313" key="3">
    <source>
        <dbReference type="EMBL" id="MBM7571319.1"/>
    </source>
</evidence>
<keyword evidence="4" id="KW-1185">Reference proteome</keyword>
<dbReference type="InterPro" id="IPR029046">
    <property type="entry name" value="LolA/LolB/LppX"/>
</dbReference>
<reference evidence="3 4" key="1">
    <citation type="submission" date="2021-01" db="EMBL/GenBank/DDBJ databases">
        <title>Genomic Encyclopedia of Type Strains, Phase IV (KMG-IV): sequencing the most valuable type-strain genomes for metagenomic binning, comparative biology and taxonomic classification.</title>
        <authorList>
            <person name="Goeker M."/>
        </authorList>
    </citation>
    <scope>NUCLEOTIDE SEQUENCE [LARGE SCALE GENOMIC DNA]</scope>
    <source>
        <strain evidence="3 4">DSM 23711</strain>
    </source>
</reference>
<dbReference type="InterPro" id="IPR046720">
    <property type="entry name" value="DUF6612"/>
</dbReference>
<dbReference type="InterPro" id="IPR025377">
    <property type="entry name" value="DUF4367"/>
</dbReference>
<protein>
    <recommendedName>
        <fullName evidence="2">DUF4367 domain-containing protein</fullName>
    </recommendedName>
</protein>
<feature type="chain" id="PRO_5046543118" description="DUF4367 domain-containing protein" evidence="1">
    <location>
        <begin position="22"/>
        <end position="381"/>
    </location>
</feature>
<name>A0ABS2MZP4_9BACI</name>
<dbReference type="InterPro" id="IPR052944">
    <property type="entry name" value="Sporulation_related"/>
</dbReference>
<dbReference type="RefSeq" id="WP_204498839.1">
    <property type="nucleotide sequence ID" value="NZ_JAFBDR010000008.1"/>
</dbReference>
<dbReference type="Pfam" id="PF20316">
    <property type="entry name" value="DUF6612"/>
    <property type="match status" value="1"/>
</dbReference>
<dbReference type="PANTHER" id="PTHR37507:SF2">
    <property type="entry name" value="SPORULATION PROTEIN YDCC"/>
    <property type="match status" value="1"/>
</dbReference>
<evidence type="ECO:0000259" key="2">
    <source>
        <dbReference type="Pfam" id="PF14285"/>
    </source>
</evidence>
<accession>A0ABS2MZP4</accession>
<feature type="signal peptide" evidence="1">
    <location>
        <begin position="1"/>
        <end position="21"/>
    </location>
</feature>
<dbReference type="PROSITE" id="PS51257">
    <property type="entry name" value="PROKAR_LIPOPROTEIN"/>
    <property type="match status" value="1"/>
</dbReference>
<gene>
    <name evidence="3" type="ORF">JOC48_001815</name>
</gene>
<comment type="caution">
    <text evidence="3">The sequence shown here is derived from an EMBL/GenBank/DDBJ whole genome shotgun (WGS) entry which is preliminary data.</text>
</comment>
<sequence length="381" mass="43206">MNKLFLIFVITSLLIFSACGTEEMLDKSTVLENATEAVETLDSYSLDMIINVDVMDMETSIEGTGDVTHDPDAMHLTMSMGMPGMTMDMETYIQENEAYMSMFGEWFNMGTEEMELDSFDQLNKEEMEKLARFSEDFEMTEEDSQYVLTLSGEGDEYSELVDELVQSSMGDFPADPTMGEQMQNITVNSIDLEVRIDKESFLMMSQKISADIEMEGEPMQLDGDFNISNINGVEPIVVPEEIKENATEDFMGDSFGYEETMSIEEIQELVDFPVPQVTGLPEGYSLIDSWYDETMGMVMLNYEKDFENGVSLSVYPSEEEYGAPFEEATETVTINGNEATLHDMHEFLVLTWEQNGLFLELSSWGQEISKEEFVELAENVE</sequence>
<dbReference type="Gene3D" id="2.50.20.20">
    <property type="match status" value="1"/>
</dbReference>
<evidence type="ECO:0000256" key="1">
    <source>
        <dbReference type="SAM" id="SignalP"/>
    </source>
</evidence>
<keyword evidence="1" id="KW-0732">Signal</keyword>
<feature type="domain" description="DUF4367" evidence="2">
    <location>
        <begin position="277"/>
        <end position="380"/>
    </location>
</feature>
<dbReference type="EMBL" id="JAFBDR010000008">
    <property type="protein sequence ID" value="MBM7571319.1"/>
    <property type="molecule type" value="Genomic_DNA"/>
</dbReference>
<dbReference type="Pfam" id="PF14285">
    <property type="entry name" value="DUF4367"/>
    <property type="match status" value="1"/>
</dbReference>
<proteinExistence type="predicted"/>
<dbReference type="SUPFAM" id="SSF89392">
    <property type="entry name" value="Prokaryotic lipoproteins and lipoprotein localization factors"/>
    <property type="match status" value="1"/>
</dbReference>